<dbReference type="PANTHER" id="PTHR10997:SF7">
    <property type="entry name" value="IMPORTIN-11"/>
    <property type="match status" value="1"/>
</dbReference>
<dbReference type="Pfam" id="PF25758">
    <property type="entry name" value="TPR_IPO11"/>
    <property type="match status" value="1"/>
</dbReference>
<dbReference type="InterPro" id="IPR016024">
    <property type="entry name" value="ARM-type_fold"/>
</dbReference>
<evidence type="ECO:0000256" key="1">
    <source>
        <dbReference type="ARBA" id="ARBA00004123"/>
    </source>
</evidence>
<proteinExistence type="inferred from homology"/>
<dbReference type="GO" id="GO:0005829">
    <property type="term" value="C:cytosol"/>
    <property type="evidence" value="ECO:0007669"/>
    <property type="project" value="TreeGrafter"/>
</dbReference>
<dbReference type="FunCoup" id="A0A1V9Y0E8">
    <property type="interactions" value="1436"/>
</dbReference>
<dbReference type="PANTHER" id="PTHR10997">
    <property type="entry name" value="IMPORTIN-7, 8, 11"/>
    <property type="match status" value="1"/>
</dbReference>
<reference evidence="6 7" key="1">
    <citation type="journal article" date="2017" name="Gigascience">
        <title>Draft genome of the honey bee ectoparasitic mite, Tropilaelaps mercedesae, is shaped by the parasitic life history.</title>
        <authorList>
            <person name="Dong X."/>
            <person name="Armstrong S.D."/>
            <person name="Xia D."/>
            <person name="Makepeace B.L."/>
            <person name="Darby A.C."/>
            <person name="Kadowaki T."/>
        </authorList>
    </citation>
    <scope>NUCLEOTIDE SEQUENCE [LARGE SCALE GENOMIC DNA]</scope>
    <source>
        <strain evidence="6">Wuxi-XJTLU</strain>
    </source>
</reference>
<feature type="domain" description="Importin N-terminal" evidence="5">
    <location>
        <begin position="26"/>
        <end position="100"/>
    </location>
</feature>
<gene>
    <name evidence="6" type="ORF">BIW11_00188</name>
</gene>
<dbReference type="Proteomes" id="UP000192247">
    <property type="component" value="Unassembled WGS sequence"/>
</dbReference>
<dbReference type="InParanoid" id="A0A1V9Y0E8"/>
<evidence type="ECO:0000256" key="3">
    <source>
        <dbReference type="ARBA" id="ARBA00022448"/>
    </source>
</evidence>
<keyword evidence="7" id="KW-1185">Reference proteome</keyword>
<dbReference type="PROSITE" id="PS50166">
    <property type="entry name" value="IMPORTIN_B_NT"/>
    <property type="match status" value="1"/>
</dbReference>
<evidence type="ECO:0000256" key="4">
    <source>
        <dbReference type="ARBA" id="ARBA00023242"/>
    </source>
</evidence>
<dbReference type="EMBL" id="MNPL01001416">
    <property type="protein sequence ID" value="OQR79172.1"/>
    <property type="molecule type" value="Genomic_DNA"/>
</dbReference>
<comment type="caution">
    <text evidence="6">The sequence shown here is derived from an EMBL/GenBank/DDBJ whole genome shotgun (WGS) entry which is preliminary data.</text>
</comment>
<name>A0A1V9Y0E8_9ACAR</name>
<evidence type="ECO:0000313" key="7">
    <source>
        <dbReference type="Proteomes" id="UP000192247"/>
    </source>
</evidence>
<accession>A0A1V9Y0E8</accession>
<dbReference type="GO" id="GO:0005635">
    <property type="term" value="C:nuclear envelope"/>
    <property type="evidence" value="ECO:0007669"/>
    <property type="project" value="TreeGrafter"/>
</dbReference>
<dbReference type="AlphaFoldDB" id="A0A1V9Y0E8"/>
<dbReference type="InterPro" id="IPR001494">
    <property type="entry name" value="Importin-beta_N"/>
</dbReference>
<dbReference type="InterPro" id="IPR011989">
    <property type="entry name" value="ARM-like"/>
</dbReference>
<dbReference type="InterPro" id="IPR058669">
    <property type="entry name" value="TPR_IPO7/11-like"/>
</dbReference>
<evidence type="ECO:0000256" key="2">
    <source>
        <dbReference type="ARBA" id="ARBA00007991"/>
    </source>
</evidence>
<dbReference type="GO" id="GO:0006606">
    <property type="term" value="P:protein import into nucleus"/>
    <property type="evidence" value="ECO:0007669"/>
    <property type="project" value="TreeGrafter"/>
</dbReference>
<comment type="similarity">
    <text evidence="2">Belongs to the importin beta family.</text>
</comment>
<sequence length="1013" mass="115743">MMVSLEELTIVLCQALSQQEADVKIAEAKLGSYEVQAGYHHALMTIFCSGSKEISDEIRWMAIVCLKNGTYKYWRRNSPFEITEEEKTAIRNMLLQAITMELNHQLALQVSLAIAKIARYDVPADWQPLVPFLMSNLNSPAGYQASLALYHVVKVLTTKRILHDRHMFCDLSIQIYDPVIACWKATTQAFVADNSNILVIQRSLLSLKSIKLLLVHGSKIGVEQRLADCFGDLFDWLLRMLKYRAHYCQAEPLATVLTKWCLQCSKILLEVQKAHVMAYLPYVKNSFELAIQFAFNKDWRDVMFERCLVNAFNLLKQCIDEPFYNGKKAEDETDVAAKYALGGNLVTEFFKVEVVTEFIQRLIFDFFPISAEELERWATNPEEYATQRGGDMWKYSIRPCTEKLFLTLFSVFHRVATPIVKNLILQLQPLIVEPTYEEAQRRQAIYTAVGLASYNLYDEVDFDKWFLQQLIPELKVNHKNYLIVHRTILWMLAQWSDVKFSEKLRPALYETLAVFMGREHDIVIRLSACLSLKTVVDHFDFSAKAFVPFLGRYMLASFHLLVDLTEFEGKLVVLQAMTYILERMGDACQPFIPELMTFLPPLWDEAEVHNLLRAAVVGLLVRAVDTMGPDNVRIYPFTLKIIEHSVNVAEPQHITLMEDALDLWRAVLEESPVENDSLLALAKYIPPIFEIGSEYLEPIANVTIMYIVLFKTRFLALYPEILAQTMVSAYQEVNIKGCTFILKIVDMAVRVAPAESGQIFYCFLGFVLNEIMADIYIRELTNTSFSIWCRILLFAEPIAMRVLADRAAATIITNNNIQAQGNQQIIPAPQMPIDIDGEMKAMLDSWLKKMSSISVVQVQKLMAITLLRLLVDRWSPLMYNKVCAIALAVSELLNNIVEPAPARGDNDDQGTSDSPGTSRTVLVDSLLILEDSPENASELGFDQSRHSARMFELIKRDVAHTIMLPDFLIHQMRFLAAKIGEKQFNEVLQEIDCETRKTLEELTKTGMFCILDR</sequence>
<keyword evidence="4" id="KW-0539">Nucleus</keyword>
<comment type="subcellular location">
    <subcellularLocation>
        <location evidence="1">Nucleus</location>
    </subcellularLocation>
</comment>
<dbReference type="Pfam" id="PF03810">
    <property type="entry name" value="IBN_N"/>
    <property type="match status" value="1"/>
</dbReference>
<evidence type="ECO:0000313" key="6">
    <source>
        <dbReference type="EMBL" id="OQR79172.1"/>
    </source>
</evidence>
<dbReference type="GO" id="GO:0031267">
    <property type="term" value="F:small GTPase binding"/>
    <property type="evidence" value="ECO:0007669"/>
    <property type="project" value="InterPro"/>
</dbReference>
<dbReference type="Gene3D" id="1.25.10.10">
    <property type="entry name" value="Leucine-rich Repeat Variant"/>
    <property type="match status" value="1"/>
</dbReference>
<organism evidence="6 7">
    <name type="scientific">Tropilaelaps mercedesae</name>
    <dbReference type="NCBI Taxonomy" id="418985"/>
    <lineage>
        <taxon>Eukaryota</taxon>
        <taxon>Metazoa</taxon>
        <taxon>Ecdysozoa</taxon>
        <taxon>Arthropoda</taxon>
        <taxon>Chelicerata</taxon>
        <taxon>Arachnida</taxon>
        <taxon>Acari</taxon>
        <taxon>Parasitiformes</taxon>
        <taxon>Mesostigmata</taxon>
        <taxon>Gamasina</taxon>
        <taxon>Dermanyssoidea</taxon>
        <taxon>Laelapidae</taxon>
        <taxon>Tropilaelaps</taxon>
    </lineage>
</organism>
<dbReference type="SMART" id="SM00913">
    <property type="entry name" value="IBN_N"/>
    <property type="match status" value="1"/>
</dbReference>
<protein>
    <submittedName>
        <fullName evidence="6">Importin-11-like</fullName>
    </submittedName>
</protein>
<dbReference type="SUPFAM" id="SSF48371">
    <property type="entry name" value="ARM repeat"/>
    <property type="match status" value="1"/>
</dbReference>
<dbReference type="STRING" id="418985.A0A1V9Y0E8"/>
<keyword evidence="3" id="KW-0813">Transport</keyword>
<dbReference type="OrthoDB" id="361693at2759"/>
<evidence type="ECO:0000259" key="5">
    <source>
        <dbReference type="PROSITE" id="PS50166"/>
    </source>
</evidence>